<dbReference type="GO" id="GO:0035269">
    <property type="term" value="P:protein O-linked glycosylation via mannose"/>
    <property type="evidence" value="ECO:0007669"/>
    <property type="project" value="TreeGrafter"/>
</dbReference>
<dbReference type="UniPathway" id="UPA00378"/>
<evidence type="ECO:0000256" key="7">
    <source>
        <dbReference type="ARBA" id="ARBA00022679"/>
    </source>
</evidence>
<protein>
    <recommendedName>
        <fullName evidence="5">Beta-1,4-glucuronyltransferase 1</fullName>
    </recommendedName>
    <alternativeName>
        <fullName evidence="16">I-beta-1,3-N-acetylglucosaminyltransferase</fullName>
    </alternativeName>
    <alternativeName>
        <fullName evidence="19">N-acetyllactosaminide beta-1,3-N-acetylglucosaminyltransferase</fullName>
    </alternativeName>
    <alternativeName>
        <fullName evidence="17">Poly-N-acetyllactosamine extension enzyme</fullName>
    </alternativeName>
    <alternativeName>
        <fullName evidence="18">UDP-GlcNAc:betaGal beta-1,3-N-acetylglucosaminyltransferase 1</fullName>
    </alternativeName>
</protein>
<keyword evidence="23" id="KW-1185">Reference proteome</keyword>
<evidence type="ECO:0000256" key="22">
    <source>
        <dbReference type="SAM" id="Phobius"/>
    </source>
</evidence>
<evidence type="ECO:0000256" key="9">
    <source>
        <dbReference type="ARBA" id="ARBA00022723"/>
    </source>
</evidence>
<evidence type="ECO:0000256" key="1">
    <source>
        <dbReference type="ARBA" id="ARBA00001936"/>
    </source>
</evidence>
<evidence type="ECO:0000256" key="8">
    <source>
        <dbReference type="ARBA" id="ARBA00022692"/>
    </source>
</evidence>
<feature type="compositionally biased region" description="Basic and acidic residues" evidence="21">
    <location>
        <begin position="127"/>
        <end position="138"/>
    </location>
</feature>
<evidence type="ECO:0000313" key="23">
    <source>
        <dbReference type="Proteomes" id="UP000515135"/>
    </source>
</evidence>
<evidence type="ECO:0000256" key="15">
    <source>
        <dbReference type="ARBA" id="ARBA00023211"/>
    </source>
</evidence>
<reference evidence="24" key="1">
    <citation type="submission" date="2025-08" db="UniProtKB">
        <authorList>
            <consortium name="RefSeq"/>
        </authorList>
    </citation>
    <scope>IDENTIFICATION</scope>
    <source>
        <tissue evidence="24">Gonad</tissue>
    </source>
</reference>
<evidence type="ECO:0000256" key="17">
    <source>
        <dbReference type="ARBA" id="ARBA00032175"/>
    </source>
</evidence>
<dbReference type="GO" id="GO:0046872">
    <property type="term" value="F:metal ion binding"/>
    <property type="evidence" value="ECO:0007669"/>
    <property type="project" value="UniProtKB-KW"/>
</dbReference>
<dbReference type="Pfam" id="PF13896">
    <property type="entry name" value="Glyco_transf_49"/>
    <property type="match status" value="1"/>
</dbReference>
<comment type="cofactor">
    <cofactor evidence="1">
        <name>Mn(2+)</name>
        <dbReference type="ChEBI" id="CHEBI:29035"/>
    </cofactor>
</comment>
<evidence type="ECO:0000256" key="14">
    <source>
        <dbReference type="ARBA" id="ARBA00023180"/>
    </source>
</evidence>
<gene>
    <name evidence="24" type="primary">LOC109471157</name>
</gene>
<feature type="region of interest" description="Disordered" evidence="21">
    <location>
        <begin position="119"/>
        <end position="154"/>
    </location>
</feature>
<organism evidence="23 24">
    <name type="scientific">Branchiostoma belcheri</name>
    <name type="common">Amphioxus</name>
    <dbReference type="NCBI Taxonomy" id="7741"/>
    <lineage>
        <taxon>Eukaryota</taxon>
        <taxon>Metazoa</taxon>
        <taxon>Chordata</taxon>
        <taxon>Cephalochordata</taxon>
        <taxon>Leptocardii</taxon>
        <taxon>Amphioxiformes</taxon>
        <taxon>Branchiostomatidae</taxon>
        <taxon>Branchiostoma</taxon>
    </lineage>
</organism>
<keyword evidence="7" id="KW-0808">Transferase</keyword>
<dbReference type="GO" id="GO:0000139">
    <property type="term" value="C:Golgi membrane"/>
    <property type="evidence" value="ECO:0007669"/>
    <property type="project" value="UniProtKB-SubCell"/>
</dbReference>
<evidence type="ECO:0000256" key="20">
    <source>
        <dbReference type="ARBA" id="ARBA00047852"/>
    </source>
</evidence>
<dbReference type="GeneID" id="109471157"/>
<dbReference type="Proteomes" id="UP000515135">
    <property type="component" value="Unplaced"/>
</dbReference>
<name>A0A6P4YAC5_BRABE</name>
<accession>A0A6P4YAC5</accession>
<proteinExistence type="inferred from homology"/>
<evidence type="ECO:0000256" key="12">
    <source>
        <dbReference type="ARBA" id="ARBA00023034"/>
    </source>
</evidence>
<evidence type="ECO:0000256" key="19">
    <source>
        <dbReference type="ARBA" id="ARBA00033291"/>
    </source>
</evidence>
<comment type="similarity">
    <text evidence="4">Belongs to the glycosyltransferase 49 family.</text>
</comment>
<keyword evidence="14" id="KW-0325">Glycoprotein</keyword>
<evidence type="ECO:0000256" key="3">
    <source>
        <dbReference type="ARBA" id="ARBA00004922"/>
    </source>
</evidence>
<keyword evidence="9" id="KW-0479">Metal-binding</keyword>
<evidence type="ECO:0000256" key="16">
    <source>
        <dbReference type="ARBA" id="ARBA00030723"/>
    </source>
</evidence>
<evidence type="ECO:0000256" key="11">
    <source>
        <dbReference type="ARBA" id="ARBA00022989"/>
    </source>
</evidence>
<evidence type="ECO:0000256" key="5">
    <source>
        <dbReference type="ARBA" id="ARBA00017962"/>
    </source>
</evidence>
<dbReference type="InterPro" id="IPR043189">
    <property type="entry name" value="B4GAT1"/>
</dbReference>
<dbReference type="GO" id="GO:0015020">
    <property type="term" value="F:glucuronosyltransferase activity"/>
    <property type="evidence" value="ECO:0007669"/>
    <property type="project" value="InterPro"/>
</dbReference>
<evidence type="ECO:0000256" key="18">
    <source>
        <dbReference type="ARBA" id="ARBA00032181"/>
    </source>
</evidence>
<keyword evidence="10" id="KW-0735">Signal-anchor</keyword>
<keyword evidence="6" id="KW-0328">Glycosyltransferase</keyword>
<evidence type="ECO:0000256" key="10">
    <source>
        <dbReference type="ARBA" id="ARBA00022968"/>
    </source>
</evidence>
<evidence type="ECO:0000256" key="6">
    <source>
        <dbReference type="ARBA" id="ARBA00022676"/>
    </source>
</evidence>
<keyword evidence="13 22" id="KW-0472">Membrane</keyword>
<evidence type="ECO:0000313" key="24">
    <source>
        <dbReference type="RefSeq" id="XP_019625985.1"/>
    </source>
</evidence>
<dbReference type="PANTHER" id="PTHR46420:SF1">
    <property type="entry name" value="BETA-1,4-GLUCURONYLTRANSFERASE 1"/>
    <property type="match status" value="1"/>
</dbReference>
<evidence type="ECO:0000256" key="2">
    <source>
        <dbReference type="ARBA" id="ARBA00004323"/>
    </source>
</evidence>
<comment type="pathway">
    <text evidence="3">Protein modification; protein glycosylation.</text>
</comment>
<keyword evidence="15" id="KW-0464">Manganese</keyword>
<evidence type="ECO:0000256" key="4">
    <source>
        <dbReference type="ARBA" id="ARBA00008539"/>
    </source>
</evidence>
<comment type="subcellular location">
    <subcellularLocation>
        <location evidence="2">Golgi apparatus membrane</location>
        <topology evidence="2">Single-pass type II membrane protein</topology>
    </subcellularLocation>
</comment>
<feature type="transmembrane region" description="Helical" evidence="22">
    <location>
        <begin position="90"/>
        <end position="109"/>
    </location>
</feature>
<evidence type="ECO:0000256" key="13">
    <source>
        <dbReference type="ARBA" id="ARBA00023136"/>
    </source>
</evidence>
<keyword evidence="8 22" id="KW-0812">Transmembrane</keyword>
<keyword evidence="12" id="KW-0333">Golgi apparatus</keyword>
<dbReference type="KEGG" id="bbel:109471157"/>
<dbReference type="PANTHER" id="PTHR46420">
    <property type="entry name" value="BETA-1,4-GLUCURONYLTRANSFERASE 1"/>
    <property type="match status" value="1"/>
</dbReference>
<keyword evidence="11 22" id="KW-1133">Transmembrane helix</keyword>
<evidence type="ECO:0000256" key="21">
    <source>
        <dbReference type="SAM" id="MobiDB-lite"/>
    </source>
</evidence>
<dbReference type="AlphaFoldDB" id="A0A6P4YAC5"/>
<dbReference type="RefSeq" id="XP_019625985.1">
    <property type="nucleotide sequence ID" value="XM_019770426.1"/>
</dbReference>
<comment type="catalytic activity">
    <reaction evidence="20">
        <text>3-O-[beta-D-Xyl-(1-&gt;4)-Rib-ol-P-Rib-ol-P-3-beta-D-GalNAc-(1-&gt;3)-beta-D-GlcNAc-(1-&gt;4)-(O-6-P-alpha-D-Man)]-Thr-[protein] + UDP-alpha-D-glucuronate = 3-O-[beta-D-GlcA-(1-&gt;3)-beta-D-Xyl-(1-&gt;4)-Rib-ol-P-Rib-ol-P-3-beta-D-GalNAc-(1-&gt;3)-beta-D-GlcNAc-(1-&gt;4)-(O-6-P-alpha-D-Man)]-Thr-[protein] + UDP + H(+)</text>
        <dbReference type="Rhea" id="RHEA:46860"/>
        <dbReference type="Rhea" id="RHEA-COMP:15023"/>
        <dbReference type="Rhea" id="RHEA-COMP:17482"/>
        <dbReference type="ChEBI" id="CHEBI:15378"/>
        <dbReference type="ChEBI" id="CHEBI:58052"/>
        <dbReference type="ChEBI" id="CHEBI:58223"/>
        <dbReference type="ChEBI" id="CHEBI:142405"/>
        <dbReference type="ChEBI" id="CHEBI:177336"/>
    </reaction>
</comment>
<sequence>MVALLSGSVEGVASSGQRTLVPRAALGSGHEISRDQQQNTERFVREENETRRRHTPVECFCRSEGELCGGVPACDGVHSVRMSCSMINKFIIFLVGLIVVLQVVHITLLSRLDRDRGRSASSIQAEDGERFSPREGRRLAGSSSTSKGNLRKSSAKLSKGSLDVSGQYRIHNFYIRSDDAANGEVQLEDVTLVTQCSVQNLYHIVELSVRWDGPVSVAIFAPGENAAFADDIVGGLRRCYPLIRKYVSFHLVYPTSREAIIYEESPTLLNTPCQDILHLAKYHKSATLNYGAEKEPYPNNLLRNVARQGSSTEFIFVVDIDMLPSEKLRTDFVHFALDNRLFDSRTSMVSDHLDTVYVVPAFELQLNASIPKDKTDLLESLQPGKARPFYRDICWKCQSSTDYDKWTTSKSSTKRRLDVAYNVTWKDPWEPFYIGRWSVPLYDERFKQYGFNRISQVCELHIAGYGFSVLDRAFLIHKGWKTVTDFHASKDEENNRNRLLFRQFKNELKVKYPDTDRRCY</sequence>
<dbReference type="OrthoDB" id="9974378at2759"/>
<feature type="region of interest" description="Disordered" evidence="21">
    <location>
        <begin position="28"/>
        <end position="49"/>
    </location>
</feature>